<dbReference type="Proteomes" id="UP000294114">
    <property type="component" value="Unassembled WGS sequence"/>
</dbReference>
<dbReference type="EMBL" id="SHLD01000001">
    <property type="protein sequence ID" value="RZU72844.1"/>
    <property type="molecule type" value="Genomic_DNA"/>
</dbReference>
<evidence type="ECO:0000313" key="2">
    <source>
        <dbReference type="Proteomes" id="UP000294114"/>
    </source>
</evidence>
<organism evidence="1 2">
    <name type="scientific">Micromonospora kangleipakensis</name>
    <dbReference type="NCBI Taxonomy" id="1077942"/>
    <lineage>
        <taxon>Bacteria</taxon>
        <taxon>Bacillati</taxon>
        <taxon>Actinomycetota</taxon>
        <taxon>Actinomycetes</taxon>
        <taxon>Micromonosporales</taxon>
        <taxon>Micromonosporaceae</taxon>
        <taxon>Micromonospora</taxon>
    </lineage>
</organism>
<gene>
    <name evidence="1" type="ORF">EV384_1229</name>
</gene>
<comment type="caution">
    <text evidence="1">The sequence shown here is derived from an EMBL/GenBank/DDBJ whole genome shotgun (WGS) entry which is preliminary data.</text>
</comment>
<dbReference type="AlphaFoldDB" id="A0A4Q8B5H8"/>
<evidence type="ECO:0000313" key="1">
    <source>
        <dbReference type="EMBL" id="RZU72844.1"/>
    </source>
</evidence>
<keyword evidence="2" id="KW-1185">Reference proteome</keyword>
<name>A0A4Q8B5H8_9ACTN</name>
<evidence type="ECO:0008006" key="3">
    <source>
        <dbReference type="Google" id="ProtNLM"/>
    </source>
</evidence>
<sequence>MDRGGDAVTGDGDRHVGAGWRVPRAGCRSRLTSAPWVSAHTIAGKVASLRRAVWRALVDGADEAMHVALSPTQLAAAIATASGRRPANRANVQASLRWLQEAGLLKLVDHGNGQRCNTYQLCMPKPRGSTRPQRPAQDHRLQAFDIRAKAWSPQRRRTWRAVWQAILAAADSEGQFVGDVAELADAASDRLGIDIADETVAKILRWGVATQLTDQARGGRIPLYRIRTQPAAGVPARRLTACRPAR</sequence>
<accession>A0A4Q8B5H8</accession>
<reference evidence="1 2" key="1">
    <citation type="submission" date="2019-02" db="EMBL/GenBank/DDBJ databases">
        <title>Sequencing the genomes of 1000 actinobacteria strains.</title>
        <authorList>
            <person name="Klenk H.-P."/>
        </authorList>
    </citation>
    <scope>NUCLEOTIDE SEQUENCE [LARGE SCALE GENOMIC DNA]</scope>
    <source>
        <strain evidence="1 2">DSM 45612</strain>
    </source>
</reference>
<proteinExistence type="predicted"/>
<protein>
    <recommendedName>
        <fullName evidence="3">Helix-turn-helix protein</fullName>
    </recommendedName>
</protein>